<evidence type="ECO:0000256" key="5">
    <source>
        <dbReference type="ARBA" id="ARBA00023136"/>
    </source>
</evidence>
<dbReference type="GO" id="GO:0016020">
    <property type="term" value="C:membrane"/>
    <property type="evidence" value="ECO:0007669"/>
    <property type="project" value="UniProtKB-SubCell"/>
</dbReference>
<dbReference type="PANTHER" id="PTHR43327:SF2">
    <property type="entry name" value="MODULATOR OF FTSH PROTEASE HFLK"/>
    <property type="match status" value="1"/>
</dbReference>
<dbReference type="Proteomes" id="UP000199073">
    <property type="component" value="Unassembled WGS sequence"/>
</dbReference>
<dbReference type="Pfam" id="PF01145">
    <property type="entry name" value="Band_7"/>
    <property type="match status" value="1"/>
</dbReference>
<feature type="domain" description="Band 7" evidence="8">
    <location>
        <begin position="79"/>
        <end position="262"/>
    </location>
</feature>
<name>A0A1H0R7U2_9BACT</name>
<accession>A0A1H0R7U2</accession>
<protein>
    <recommendedName>
        <fullName evidence="6">Protein HflK</fullName>
    </recommendedName>
</protein>
<dbReference type="InterPro" id="IPR050710">
    <property type="entry name" value="Band7/mec-2_domain"/>
</dbReference>
<comment type="subunit">
    <text evidence="6">HflC and HflK may interact to form a multimeric complex.</text>
</comment>
<dbReference type="AlphaFoldDB" id="A0A1H0R7U2"/>
<dbReference type="CDD" id="cd03404">
    <property type="entry name" value="SPFH_HflK"/>
    <property type="match status" value="1"/>
</dbReference>
<dbReference type="InterPro" id="IPR001107">
    <property type="entry name" value="Band_7"/>
</dbReference>
<keyword evidence="3" id="KW-0812">Transmembrane</keyword>
<evidence type="ECO:0000256" key="2">
    <source>
        <dbReference type="ARBA" id="ARBA00006971"/>
    </source>
</evidence>
<keyword evidence="9" id="KW-0645">Protease</keyword>
<dbReference type="GO" id="GO:0008233">
    <property type="term" value="F:peptidase activity"/>
    <property type="evidence" value="ECO:0007669"/>
    <property type="project" value="UniProtKB-KW"/>
</dbReference>
<keyword evidence="9" id="KW-0378">Hydrolase</keyword>
<proteinExistence type="inferred from homology"/>
<dbReference type="GO" id="GO:0006508">
    <property type="term" value="P:proteolysis"/>
    <property type="evidence" value="ECO:0007669"/>
    <property type="project" value="UniProtKB-KW"/>
</dbReference>
<feature type="region of interest" description="Disordered" evidence="7">
    <location>
        <begin position="37"/>
        <end position="56"/>
    </location>
</feature>
<comment type="subcellular location">
    <subcellularLocation>
        <location evidence="1">Membrane</location>
        <topology evidence="1">Single-pass membrane protein</topology>
    </subcellularLocation>
</comment>
<dbReference type="SMART" id="SM00244">
    <property type="entry name" value="PHB"/>
    <property type="match status" value="1"/>
</dbReference>
<dbReference type="Gene3D" id="3.30.479.30">
    <property type="entry name" value="Band 7 domain"/>
    <property type="match status" value="1"/>
</dbReference>
<dbReference type="NCBIfam" id="TIGR01933">
    <property type="entry name" value="hflK"/>
    <property type="match status" value="1"/>
</dbReference>
<dbReference type="OrthoDB" id="9779595at2"/>
<dbReference type="PANTHER" id="PTHR43327">
    <property type="entry name" value="STOMATIN-LIKE PROTEIN 2, MITOCHONDRIAL"/>
    <property type="match status" value="1"/>
</dbReference>
<dbReference type="InterPro" id="IPR036013">
    <property type="entry name" value="Band_7/SPFH_dom_sf"/>
</dbReference>
<comment type="similarity">
    <text evidence="2 6">Belongs to the band 7/mec-2 family. HflK subfamily.</text>
</comment>
<comment type="function">
    <text evidence="6">HflC and HflK could encode or regulate a protease.</text>
</comment>
<gene>
    <name evidence="9" type="ORF">SAMN05660330_02210</name>
</gene>
<evidence type="ECO:0000256" key="6">
    <source>
        <dbReference type="RuleBase" id="RU364113"/>
    </source>
</evidence>
<evidence type="ECO:0000313" key="10">
    <source>
        <dbReference type="Proteomes" id="UP000199073"/>
    </source>
</evidence>
<sequence>MPNQDQQPPWGKKNKPQSPEEVVAQIINKLQDFFADNKKSSRQDNGSEPPSGGSSSPFPNIGKLLAIALVLLVLQGVYSSFFKIAPSEVGVVLRLGEYSRTTPPGLHFKIPYLDKLYKVDVENIRKEEFGFRSRFPGQQTTFDRRGYDVESLMLTADKNVINVAWIVQYKVADPYAFLFKVADVRQAIRDISESVTRRIVGNMDFDYVLSNRDLLAAGVKQELQLQLDGLFPKGMSGVSIGTVQFQDINPPDPVKPAFNEVNEADQDMKRLVNEAQETYNRVIPKASGDAKKIIEEAYGYKSQRINDAQGETQRFNDILKEYRNAPEVTRQRMYIETMKDILPHVESVYVIDKDQQAPIPLLNLTSPSAFGGQTK</sequence>
<keyword evidence="10" id="KW-1185">Reference proteome</keyword>
<dbReference type="EMBL" id="FNJI01000014">
    <property type="protein sequence ID" value="SDP25567.1"/>
    <property type="molecule type" value="Genomic_DNA"/>
</dbReference>
<organism evidence="9 10">
    <name type="scientific">Desulforhopalus singaporensis</name>
    <dbReference type="NCBI Taxonomy" id="91360"/>
    <lineage>
        <taxon>Bacteria</taxon>
        <taxon>Pseudomonadati</taxon>
        <taxon>Thermodesulfobacteriota</taxon>
        <taxon>Desulfobulbia</taxon>
        <taxon>Desulfobulbales</taxon>
        <taxon>Desulfocapsaceae</taxon>
        <taxon>Desulforhopalus</taxon>
    </lineage>
</organism>
<keyword evidence="5" id="KW-0472">Membrane</keyword>
<feature type="region of interest" description="Disordered" evidence="7">
    <location>
        <begin position="1"/>
        <end position="21"/>
    </location>
</feature>
<evidence type="ECO:0000256" key="7">
    <source>
        <dbReference type="SAM" id="MobiDB-lite"/>
    </source>
</evidence>
<evidence type="ECO:0000256" key="1">
    <source>
        <dbReference type="ARBA" id="ARBA00004167"/>
    </source>
</evidence>
<feature type="compositionally biased region" description="Low complexity" evidence="7">
    <location>
        <begin position="46"/>
        <end position="56"/>
    </location>
</feature>
<dbReference type="RefSeq" id="WP_092222756.1">
    <property type="nucleotide sequence ID" value="NZ_FNJI01000014.1"/>
</dbReference>
<reference evidence="9 10" key="1">
    <citation type="submission" date="2016-10" db="EMBL/GenBank/DDBJ databases">
        <authorList>
            <person name="de Groot N.N."/>
        </authorList>
    </citation>
    <scope>NUCLEOTIDE SEQUENCE [LARGE SCALE GENOMIC DNA]</scope>
    <source>
        <strain evidence="9 10">DSM 12130</strain>
    </source>
</reference>
<evidence type="ECO:0000256" key="4">
    <source>
        <dbReference type="ARBA" id="ARBA00022989"/>
    </source>
</evidence>
<dbReference type="STRING" id="91360.SAMN05660330_02210"/>
<dbReference type="SUPFAM" id="SSF117892">
    <property type="entry name" value="Band 7/SPFH domain"/>
    <property type="match status" value="1"/>
</dbReference>
<dbReference type="InterPro" id="IPR010201">
    <property type="entry name" value="HflK"/>
</dbReference>
<evidence type="ECO:0000256" key="3">
    <source>
        <dbReference type="ARBA" id="ARBA00022692"/>
    </source>
</evidence>
<evidence type="ECO:0000259" key="8">
    <source>
        <dbReference type="SMART" id="SM00244"/>
    </source>
</evidence>
<evidence type="ECO:0000313" key="9">
    <source>
        <dbReference type="EMBL" id="SDP25567.1"/>
    </source>
</evidence>
<keyword evidence="4" id="KW-1133">Transmembrane helix</keyword>